<dbReference type="SUPFAM" id="SSF46894">
    <property type="entry name" value="C-terminal effector domain of the bipartite response regulators"/>
    <property type="match status" value="1"/>
</dbReference>
<dbReference type="PROSITE" id="PS50043">
    <property type="entry name" value="HTH_LUXR_2"/>
    <property type="match status" value="1"/>
</dbReference>
<keyword evidence="1" id="KW-0805">Transcription regulation</keyword>
<sequence length="354" mass="38533">MRPSDIRPAHDGVLSTDLHAEVRSVGTHAEAVLDRPFIEHGVMSTGSAKRILDRVWTVALGELTQLPPTTAPDRIRCLTSLLGTVRDLESRINESRVASSVEVMRSIHRSLVRLQSAKTVDELLTSAAEEVITIGFDRALISTVERGRWNLHTMVIEKDPRLAEEMVAAGREHPPTLDGTLVESDVVDRGEPGLVYDVQDNPRVDRTLVAISGCTSYGVAPINVGGRVMGLVHADAHYARRPVDNTDQSILTLFGEGLGYALARATVLERVSALTTTLSDLTGGAVSPSVQSSSYGLSGREVEVLERMAAGDNNRMIARRLTISEGTVKTHITHILRKLDAGNRAEAVAYWLRR</sequence>
<dbReference type="Pfam" id="PF00196">
    <property type="entry name" value="GerE"/>
    <property type="match status" value="1"/>
</dbReference>
<keyword evidence="3" id="KW-0804">Transcription</keyword>
<dbReference type="SMART" id="SM00065">
    <property type="entry name" value="GAF"/>
    <property type="match status" value="1"/>
</dbReference>
<dbReference type="InterPro" id="IPR016032">
    <property type="entry name" value="Sig_transdc_resp-reg_C-effctor"/>
</dbReference>
<name>A0A2S2BWF2_9NOCA</name>
<dbReference type="AlphaFoldDB" id="A0A2S2BWF2"/>
<dbReference type="GO" id="GO:0006355">
    <property type="term" value="P:regulation of DNA-templated transcription"/>
    <property type="evidence" value="ECO:0007669"/>
    <property type="project" value="InterPro"/>
</dbReference>
<evidence type="ECO:0000259" key="4">
    <source>
        <dbReference type="PROSITE" id="PS50043"/>
    </source>
</evidence>
<dbReference type="Proteomes" id="UP000245711">
    <property type="component" value="Chromosome"/>
</dbReference>
<proteinExistence type="predicted"/>
<protein>
    <recommendedName>
        <fullName evidence="4">HTH luxR-type domain-containing protein</fullName>
    </recommendedName>
</protein>
<feature type="domain" description="HTH luxR-type" evidence="4">
    <location>
        <begin position="290"/>
        <end position="354"/>
    </location>
</feature>
<dbReference type="OrthoDB" id="161302at2"/>
<dbReference type="EMBL" id="CP021354">
    <property type="protein sequence ID" value="AWK72922.1"/>
    <property type="molecule type" value="Genomic_DNA"/>
</dbReference>
<dbReference type="GO" id="GO:0003677">
    <property type="term" value="F:DNA binding"/>
    <property type="evidence" value="ECO:0007669"/>
    <property type="project" value="UniProtKB-KW"/>
</dbReference>
<accession>A0A2S2BWF2</accession>
<dbReference type="Pfam" id="PF13185">
    <property type="entry name" value="GAF_2"/>
    <property type="match status" value="1"/>
</dbReference>
<organism evidence="5 6">
    <name type="scientific">Rhodococcus oxybenzonivorans</name>
    <dbReference type="NCBI Taxonomy" id="1990687"/>
    <lineage>
        <taxon>Bacteria</taxon>
        <taxon>Bacillati</taxon>
        <taxon>Actinomycetota</taxon>
        <taxon>Actinomycetes</taxon>
        <taxon>Mycobacteriales</taxon>
        <taxon>Nocardiaceae</taxon>
        <taxon>Rhodococcus</taxon>
    </lineage>
</organism>
<gene>
    <name evidence="5" type="ORF">CBI38_16540</name>
</gene>
<evidence type="ECO:0000256" key="1">
    <source>
        <dbReference type="ARBA" id="ARBA00023015"/>
    </source>
</evidence>
<dbReference type="InterPro" id="IPR036388">
    <property type="entry name" value="WH-like_DNA-bd_sf"/>
</dbReference>
<dbReference type="RefSeq" id="WP_109330459.1">
    <property type="nucleotide sequence ID" value="NZ_CP021354.1"/>
</dbReference>
<dbReference type="InterPro" id="IPR029016">
    <property type="entry name" value="GAF-like_dom_sf"/>
</dbReference>
<dbReference type="InterPro" id="IPR003018">
    <property type="entry name" value="GAF"/>
</dbReference>
<dbReference type="SUPFAM" id="SSF55781">
    <property type="entry name" value="GAF domain-like"/>
    <property type="match status" value="1"/>
</dbReference>
<dbReference type="SMART" id="SM00421">
    <property type="entry name" value="HTH_LUXR"/>
    <property type="match status" value="1"/>
</dbReference>
<dbReference type="PANTHER" id="PTHR44688">
    <property type="entry name" value="DNA-BINDING TRANSCRIPTIONAL ACTIVATOR DEVR_DOSR"/>
    <property type="match status" value="1"/>
</dbReference>
<dbReference type="KEGG" id="roz:CBI38_16540"/>
<keyword evidence="2" id="KW-0238">DNA-binding</keyword>
<evidence type="ECO:0000256" key="2">
    <source>
        <dbReference type="ARBA" id="ARBA00023125"/>
    </source>
</evidence>
<dbReference type="PROSITE" id="PS00622">
    <property type="entry name" value="HTH_LUXR_1"/>
    <property type="match status" value="1"/>
</dbReference>
<evidence type="ECO:0000313" key="6">
    <source>
        <dbReference type="Proteomes" id="UP000245711"/>
    </source>
</evidence>
<evidence type="ECO:0000256" key="3">
    <source>
        <dbReference type="ARBA" id="ARBA00023163"/>
    </source>
</evidence>
<dbReference type="PRINTS" id="PR00038">
    <property type="entry name" value="HTHLUXR"/>
</dbReference>
<dbReference type="Gene3D" id="3.30.450.40">
    <property type="match status" value="1"/>
</dbReference>
<dbReference type="InterPro" id="IPR000792">
    <property type="entry name" value="Tscrpt_reg_LuxR_C"/>
</dbReference>
<dbReference type="CDD" id="cd06170">
    <property type="entry name" value="LuxR_C_like"/>
    <property type="match status" value="1"/>
</dbReference>
<dbReference type="Gene3D" id="1.10.10.10">
    <property type="entry name" value="Winged helix-like DNA-binding domain superfamily/Winged helix DNA-binding domain"/>
    <property type="match status" value="1"/>
</dbReference>
<evidence type="ECO:0000313" key="5">
    <source>
        <dbReference type="EMBL" id="AWK72922.1"/>
    </source>
</evidence>
<dbReference type="PANTHER" id="PTHR44688:SF16">
    <property type="entry name" value="DNA-BINDING TRANSCRIPTIONAL ACTIVATOR DEVR_DOSR"/>
    <property type="match status" value="1"/>
</dbReference>
<reference evidence="5 6" key="1">
    <citation type="submission" date="2017-05" db="EMBL/GenBank/DDBJ databases">
        <title>Isolation of Rhodococcus sp. S2-17 biodegrading of BP-3.</title>
        <authorList>
            <person name="Lee Y."/>
            <person name="Kim K.H."/>
            <person name="Chun B.H."/>
            <person name="Jung H.S."/>
            <person name="Jeon C.O."/>
        </authorList>
    </citation>
    <scope>NUCLEOTIDE SEQUENCE [LARGE SCALE GENOMIC DNA]</scope>
    <source>
        <strain evidence="5 6">S2-17</strain>
    </source>
</reference>
<keyword evidence="6" id="KW-1185">Reference proteome</keyword>